<reference evidence="2 3" key="1">
    <citation type="submission" date="2019-07" db="EMBL/GenBank/DDBJ databases">
        <title>Whole genome shotgun sequence of Staphylococcus kloosii NBRC 109624.</title>
        <authorList>
            <person name="Hosoyama A."/>
            <person name="Uohara A."/>
            <person name="Ohji S."/>
            <person name="Ichikawa N."/>
        </authorList>
    </citation>
    <scope>NUCLEOTIDE SEQUENCE [LARGE SCALE GENOMIC DNA]</scope>
    <source>
        <strain evidence="2 3">NBRC 109624</strain>
    </source>
</reference>
<evidence type="ECO:0000259" key="1">
    <source>
        <dbReference type="Pfam" id="PF05598"/>
    </source>
</evidence>
<dbReference type="Proteomes" id="UP000321040">
    <property type="component" value="Unassembled WGS sequence"/>
</dbReference>
<gene>
    <name evidence="2" type="ORF">SKL01_13690</name>
</gene>
<accession>A0ABQ0XL65</accession>
<evidence type="ECO:0000313" key="2">
    <source>
        <dbReference type="EMBL" id="GEP82191.1"/>
    </source>
</evidence>
<feature type="domain" description="Transposase InsH N-terminal" evidence="1">
    <location>
        <begin position="17"/>
        <end position="63"/>
    </location>
</feature>
<dbReference type="EMBL" id="BKAQ01000010">
    <property type="protein sequence ID" value="GEP82191.1"/>
    <property type="molecule type" value="Genomic_DNA"/>
</dbReference>
<proteinExistence type="predicted"/>
<protein>
    <recommendedName>
        <fullName evidence="1">Transposase InsH N-terminal domain-containing protein</fullName>
    </recommendedName>
</protein>
<organism evidence="2 3">
    <name type="scientific">Staphylococcus kloosii</name>
    <dbReference type="NCBI Taxonomy" id="29384"/>
    <lineage>
        <taxon>Bacteria</taxon>
        <taxon>Bacillati</taxon>
        <taxon>Bacillota</taxon>
        <taxon>Bacilli</taxon>
        <taxon>Bacillales</taxon>
        <taxon>Staphylococcaceae</taxon>
        <taxon>Staphylococcus</taxon>
    </lineage>
</organism>
<comment type="caution">
    <text evidence="2">The sequence shown here is derived from an EMBL/GenBank/DDBJ whole genome shotgun (WGS) entry which is preliminary data.</text>
</comment>
<dbReference type="Pfam" id="PF05598">
    <property type="entry name" value="DUF772"/>
    <property type="match status" value="1"/>
</dbReference>
<dbReference type="InterPro" id="IPR008490">
    <property type="entry name" value="Transposase_InsH_N"/>
</dbReference>
<name>A0ABQ0XL65_9STAP</name>
<evidence type="ECO:0000313" key="3">
    <source>
        <dbReference type="Proteomes" id="UP000321040"/>
    </source>
</evidence>
<keyword evidence="3" id="KW-1185">Reference proteome</keyword>
<sequence>MLNKSMDKRNQYEIISISELVPKAHLLRKVDKMLDSNFVYHLGEDKYCLYNGRPSIALLFKLKYY</sequence>